<evidence type="ECO:0000256" key="1">
    <source>
        <dbReference type="ARBA" id="ARBA00022729"/>
    </source>
</evidence>
<dbReference type="Pfam" id="PF18962">
    <property type="entry name" value="Por_Secre_tail"/>
    <property type="match status" value="1"/>
</dbReference>
<evidence type="ECO:0000256" key="2">
    <source>
        <dbReference type="SAM" id="SignalP"/>
    </source>
</evidence>
<proteinExistence type="predicted"/>
<keyword evidence="1 2" id="KW-0732">Signal</keyword>
<dbReference type="EMBL" id="JAZGJU010000073">
    <property type="protein sequence ID" value="MEE6130084.1"/>
    <property type="molecule type" value="Genomic_DNA"/>
</dbReference>
<keyword evidence="5" id="KW-1185">Reference proteome</keyword>
<protein>
    <submittedName>
        <fullName evidence="4">T9SS type A sorting domain-containing protein</fullName>
    </submittedName>
</protein>
<name>A0ABU7R5M1_9FLAO</name>
<comment type="caution">
    <text evidence="4">The sequence shown here is derived from an EMBL/GenBank/DDBJ whole genome shotgun (WGS) entry which is preliminary data.</text>
</comment>
<dbReference type="InterPro" id="IPR026444">
    <property type="entry name" value="Secre_tail"/>
</dbReference>
<organism evidence="4 5">
    <name type="scientific">Chryseobacterium arthrosphaerae</name>
    <dbReference type="NCBI Taxonomy" id="651561"/>
    <lineage>
        <taxon>Bacteria</taxon>
        <taxon>Pseudomonadati</taxon>
        <taxon>Bacteroidota</taxon>
        <taxon>Flavobacteriia</taxon>
        <taxon>Flavobacteriales</taxon>
        <taxon>Weeksellaceae</taxon>
        <taxon>Chryseobacterium group</taxon>
        <taxon>Chryseobacterium</taxon>
    </lineage>
</organism>
<gene>
    <name evidence="4" type="ORF">V2E39_21990</name>
</gene>
<feature type="domain" description="Secretion system C-terminal sorting" evidence="3">
    <location>
        <begin position="207"/>
        <end position="264"/>
    </location>
</feature>
<reference evidence="4 5" key="1">
    <citation type="submission" date="2024-01" db="EMBL/GenBank/DDBJ databases">
        <title>Whole genome of Chryseobacterium arthrosphaerae NNCa 2741.</title>
        <authorList>
            <person name="Boriskina E.V."/>
            <person name="Gordinskaya N.A."/>
            <person name="Kropotov V.S."/>
            <person name="Alekseeva A.E."/>
            <person name="Makhova M.A."/>
            <person name="Kryazhev D.V."/>
            <person name="Shkurkina I.S."/>
        </authorList>
    </citation>
    <scope>NUCLEOTIDE SEQUENCE [LARGE SCALE GENOMIC DNA]</scope>
    <source>
        <strain evidence="4 5">NNCa 2741</strain>
    </source>
</reference>
<dbReference type="RefSeq" id="WP_241309579.1">
    <property type="nucleotide sequence ID" value="NZ_JAKYXJ010000003.1"/>
</dbReference>
<evidence type="ECO:0000313" key="5">
    <source>
        <dbReference type="Proteomes" id="UP001350005"/>
    </source>
</evidence>
<accession>A0ABU7R5M1</accession>
<feature type="chain" id="PRO_5045492512" evidence="2">
    <location>
        <begin position="20"/>
        <end position="266"/>
    </location>
</feature>
<dbReference type="Gene3D" id="2.60.120.260">
    <property type="entry name" value="Galactose-binding domain-like"/>
    <property type="match status" value="1"/>
</dbReference>
<feature type="signal peptide" evidence="2">
    <location>
        <begin position="1"/>
        <end position="19"/>
    </location>
</feature>
<sequence>MKKLYSLVAVAMFAATSFAQTTIYSENIGAGGNGVAITSYNGWENASPIVYSGTSDVRNTTTSSGYAGASGAGNILFNASSDTFIISGIDTSAYTDIQLSLGHFKATSASSNEVAISVSTDGTNWTPLSYTRPTGSNTSNWILITPTGNIPSTTNLSIKFDSSVFPTTNPPQMRIDDIKLTGTSITLGTSNVNKSKNVFIKNTVVNNDITFGAKSDVKVFNMAGQVVKTASVSENQSLNVSDLQQGTYIVTGTVNGKNISEKVIKK</sequence>
<evidence type="ECO:0000259" key="3">
    <source>
        <dbReference type="Pfam" id="PF18962"/>
    </source>
</evidence>
<evidence type="ECO:0000313" key="4">
    <source>
        <dbReference type="EMBL" id="MEE6130084.1"/>
    </source>
</evidence>
<dbReference type="Proteomes" id="UP001350005">
    <property type="component" value="Unassembled WGS sequence"/>
</dbReference>
<dbReference type="NCBIfam" id="TIGR04183">
    <property type="entry name" value="Por_Secre_tail"/>
    <property type="match status" value="1"/>
</dbReference>